<gene>
    <name evidence="2" type="ORF">MBBAR_1c01100</name>
</gene>
<reference evidence="2 3" key="1">
    <citation type="submission" date="2014-12" db="EMBL/GenBank/DDBJ databases">
        <title>Genome sequence of Methanobrevibacter arboriphilicus DH1, DSM1125.</title>
        <authorList>
            <person name="Poehlein A."/>
            <person name="Thauer R.K."/>
            <person name="Seedorf H."/>
            <person name="Daniel R."/>
        </authorList>
    </citation>
    <scope>NUCLEOTIDE SEQUENCE [LARGE SCALE GENOMIC DNA]</scope>
    <source>
        <strain evidence="2 3">DH1</strain>
    </source>
</reference>
<feature type="transmembrane region" description="Helical" evidence="1">
    <location>
        <begin position="99"/>
        <end position="125"/>
    </location>
</feature>
<organism evidence="2 3">
    <name type="scientific">Methanobrevibacter arboriphilus JCM 13429 = DSM 1125</name>
    <dbReference type="NCBI Taxonomy" id="1300164"/>
    <lineage>
        <taxon>Archaea</taxon>
        <taxon>Methanobacteriati</taxon>
        <taxon>Methanobacteriota</taxon>
        <taxon>Methanomada group</taxon>
        <taxon>Methanobacteria</taxon>
        <taxon>Methanobacteriales</taxon>
        <taxon>Methanobacteriaceae</taxon>
        <taxon>Methanobrevibacter</taxon>
    </lineage>
</organism>
<feature type="transmembrane region" description="Helical" evidence="1">
    <location>
        <begin position="7"/>
        <end position="28"/>
    </location>
</feature>
<evidence type="ECO:0008006" key="4">
    <source>
        <dbReference type="Google" id="ProtNLM"/>
    </source>
</evidence>
<dbReference type="AlphaFoldDB" id="A0A1V6N546"/>
<keyword evidence="1" id="KW-1133">Transmembrane helix</keyword>
<proteinExistence type="predicted"/>
<name>A0A1V6N546_METAZ</name>
<accession>A0A1V6N546</accession>
<comment type="caution">
    <text evidence="2">The sequence shown here is derived from an EMBL/GenBank/DDBJ whole genome shotgun (WGS) entry which is preliminary data.</text>
</comment>
<protein>
    <recommendedName>
        <fullName evidence="4">Cell wall biosynthesis protein</fullName>
    </recommendedName>
</protein>
<feature type="transmembrane region" description="Helical" evidence="1">
    <location>
        <begin position="202"/>
        <end position="233"/>
    </location>
</feature>
<feature type="transmembrane region" description="Helical" evidence="1">
    <location>
        <begin position="168"/>
        <end position="186"/>
    </location>
</feature>
<evidence type="ECO:0000313" key="3">
    <source>
        <dbReference type="Proteomes" id="UP000191661"/>
    </source>
</evidence>
<evidence type="ECO:0000313" key="2">
    <source>
        <dbReference type="EMBL" id="OQD59713.1"/>
    </source>
</evidence>
<keyword evidence="1" id="KW-0812">Transmembrane</keyword>
<dbReference type="Proteomes" id="UP000191661">
    <property type="component" value="Unassembled WGS sequence"/>
</dbReference>
<dbReference type="RefSeq" id="WP_080459346.1">
    <property type="nucleotide sequence ID" value="NZ_JXMW01000001.1"/>
</dbReference>
<keyword evidence="1" id="KW-0472">Membrane</keyword>
<keyword evidence="3" id="KW-1185">Reference proteome</keyword>
<feature type="transmembrane region" description="Helical" evidence="1">
    <location>
        <begin position="48"/>
        <end position="78"/>
    </location>
</feature>
<evidence type="ECO:0000256" key="1">
    <source>
        <dbReference type="SAM" id="Phobius"/>
    </source>
</evidence>
<dbReference type="OrthoDB" id="81991at2157"/>
<feature type="transmembrane region" description="Helical" evidence="1">
    <location>
        <begin position="137"/>
        <end position="156"/>
    </location>
</feature>
<dbReference type="EMBL" id="JXMW01000001">
    <property type="protein sequence ID" value="OQD59713.1"/>
    <property type="molecule type" value="Genomic_DNA"/>
</dbReference>
<sequence length="320" mass="35776">MNYQYILIPFLLSLILTLVLTIVFRFVGKKGYLGNLYVNNVRGGTPRALGIIPFIILSFYFPSGFNNLILIIGIFAFIDDLIGRRKIGNSNIEWGQLSRGIGMLAVMVVGFPIVGFSSILIALMVQPINISDMQPGSTSIVVIIMSVFTILAMIMLDIGSIISIPGYYAFYAPLLLLIVCIGYSPLDFAGKIMLGEVGNHSFAVALGICFYMLGGFIWTLVLFIATTILIALIRKNNLKKFFARKLNIKNPTFGDYFMDVLTGGGLGDALRRLILGKKQYNIKNPFFIMLGFRRLFYNPFAHKTLDSYNKYYSPSDLERK</sequence>